<dbReference type="EMBL" id="JANBPG010004124">
    <property type="protein sequence ID" value="KAJ1877626.1"/>
    <property type="molecule type" value="Genomic_DNA"/>
</dbReference>
<evidence type="ECO:0000313" key="1">
    <source>
        <dbReference type="EMBL" id="KAJ1877626.1"/>
    </source>
</evidence>
<feature type="non-terminal residue" evidence="1">
    <location>
        <position position="318"/>
    </location>
</feature>
<evidence type="ECO:0000313" key="2">
    <source>
        <dbReference type="Proteomes" id="UP001150581"/>
    </source>
</evidence>
<accession>A0ACC1HZC7</accession>
<keyword evidence="2" id="KW-1185">Reference proteome</keyword>
<gene>
    <name evidence="1" type="ORF">LPJ66_012064</name>
</gene>
<proteinExistence type="predicted"/>
<name>A0ACC1HZC7_9FUNG</name>
<sequence>ALHWAVASVGTEWPLASAHYAQLLAERLERMRRPDAAAWRDTRGRTAAELGGRMGNAPAAEALASAVLASRAAGHHVPAADRYEHAALRAGELVRAAADEMRRVHRVRGDVLDADMRRAAALLLELRAEHADAVVRARDYGRVAGECVAAARREAELKRRIEAAVNLQQAARALAAAERAGGGLADGAAPPVESASPTESASPAEPSSPAESSSPALMQRALELRRANAAYEAESRRLAREYAELAAVVRPWPAADEDAGADAEAADLLAMRAVLRGEEERLHKMERVVAAACGGLSMEKVRNVVGPVLSVLNNGNTL</sequence>
<feature type="non-terminal residue" evidence="1">
    <location>
        <position position="1"/>
    </location>
</feature>
<reference evidence="1" key="1">
    <citation type="submission" date="2022-07" db="EMBL/GenBank/DDBJ databases">
        <title>Phylogenomic reconstructions and comparative analyses of Kickxellomycotina fungi.</title>
        <authorList>
            <person name="Reynolds N.K."/>
            <person name="Stajich J.E."/>
            <person name="Barry K."/>
            <person name="Grigoriev I.V."/>
            <person name="Crous P."/>
            <person name="Smith M.E."/>
        </authorList>
    </citation>
    <scope>NUCLEOTIDE SEQUENCE</scope>
    <source>
        <strain evidence="1">Benny 63K</strain>
    </source>
</reference>
<protein>
    <submittedName>
        <fullName evidence="1">Uncharacterized protein</fullName>
    </submittedName>
</protein>
<comment type="caution">
    <text evidence="1">The sequence shown here is derived from an EMBL/GenBank/DDBJ whole genome shotgun (WGS) entry which is preliminary data.</text>
</comment>
<organism evidence="1 2">
    <name type="scientific">Kickxella alabastrina</name>
    <dbReference type="NCBI Taxonomy" id="61397"/>
    <lineage>
        <taxon>Eukaryota</taxon>
        <taxon>Fungi</taxon>
        <taxon>Fungi incertae sedis</taxon>
        <taxon>Zoopagomycota</taxon>
        <taxon>Kickxellomycotina</taxon>
        <taxon>Kickxellomycetes</taxon>
        <taxon>Kickxellales</taxon>
        <taxon>Kickxellaceae</taxon>
        <taxon>Kickxella</taxon>
    </lineage>
</organism>
<dbReference type="Proteomes" id="UP001150581">
    <property type="component" value="Unassembled WGS sequence"/>
</dbReference>